<keyword evidence="1" id="KW-1133">Transmembrane helix</keyword>
<accession>A0A2H0RKV6</accession>
<proteinExistence type="predicted"/>
<evidence type="ECO:0000313" key="2">
    <source>
        <dbReference type="EMBL" id="PIR47077.1"/>
    </source>
</evidence>
<keyword evidence="1" id="KW-0472">Membrane</keyword>
<evidence type="ECO:0000256" key="1">
    <source>
        <dbReference type="SAM" id="Phobius"/>
    </source>
</evidence>
<evidence type="ECO:0000313" key="3">
    <source>
        <dbReference type="Proteomes" id="UP000230833"/>
    </source>
</evidence>
<feature type="transmembrane region" description="Helical" evidence="1">
    <location>
        <begin position="44"/>
        <end position="63"/>
    </location>
</feature>
<dbReference type="Proteomes" id="UP000230833">
    <property type="component" value="Unassembled WGS sequence"/>
</dbReference>
<protein>
    <recommendedName>
        <fullName evidence="4">PrgI family protein</fullName>
    </recommendedName>
</protein>
<name>A0A2H0RKV6_9BACT</name>
<gene>
    <name evidence="2" type="ORF">COV07_00855</name>
</gene>
<comment type="caution">
    <text evidence="2">The sequence shown here is derived from an EMBL/GenBank/DDBJ whole genome shotgun (WGS) entry which is preliminary data.</text>
</comment>
<reference evidence="2 3" key="1">
    <citation type="submission" date="2017-09" db="EMBL/GenBank/DDBJ databases">
        <title>Depth-based differentiation of microbial function through sediment-hosted aquifers and enrichment of novel symbionts in the deep terrestrial subsurface.</title>
        <authorList>
            <person name="Probst A.J."/>
            <person name="Ladd B."/>
            <person name="Jarett J.K."/>
            <person name="Geller-Mcgrath D.E."/>
            <person name="Sieber C.M."/>
            <person name="Emerson J.B."/>
            <person name="Anantharaman K."/>
            <person name="Thomas B.C."/>
            <person name="Malmstrom R."/>
            <person name="Stieglmeier M."/>
            <person name="Klingl A."/>
            <person name="Woyke T."/>
            <person name="Ryan C.M."/>
            <person name="Banfield J.F."/>
        </authorList>
    </citation>
    <scope>NUCLEOTIDE SEQUENCE [LARGE SCALE GENOMIC DNA]</scope>
    <source>
        <strain evidence="2">CG10_big_fil_rev_8_21_14_0_10_45_14</strain>
    </source>
</reference>
<sequence>MQFQVPQFIEIEDKLVGPLSFKQFVYVLGGIGGAFALWRILPHIIAPIFIVPVLVLALALAFYQVHGRPFIYVLESALRFSMKGKLYLWKKEEKKRGDLGHATEVAHDKAPLPKLTESKLSEIAWSLDIKEKIR</sequence>
<dbReference type="InterPro" id="IPR024414">
    <property type="entry name" value="Uncharacterised_PrgI"/>
</dbReference>
<feature type="transmembrane region" description="Helical" evidence="1">
    <location>
        <begin position="21"/>
        <end position="38"/>
    </location>
</feature>
<dbReference type="EMBL" id="PCYL01000008">
    <property type="protein sequence ID" value="PIR47077.1"/>
    <property type="molecule type" value="Genomic_DNA"/>
</dbReference>
<dbReference type="Pfam" id="PF12666">
    <property type="entry name" value="PrgI"/>
    <property type="match status" value="1"/>
</dbReference>
<organism evidence="2 3">
    <name type="scientific">Candidatus Vogelbacteria bacterium CG10_big_fil_rev_8_21_14_0_10_45_14</name>
    <dbReference type="NCBI Taxonomy" id="1975042"/>
    <lineage>
        <taxon>Bacteria</taxon>
        <taxon>Candidatus Vogeliibacteriota</taxon>
    </lineage>
</organism>
<evidence type="ECO:0008006" key="4">
    <source>
        <dbReference type="Google" id="ProtNLM"/>
    </source>
</evidence>
<dbReference type="AlphaFoldDB" id="A0A2H0RKV6"/>
<keyword evidence="1" id="KW-0812">Transmembrane</keyword>